<evidence type="ECO:0000313" key="1">
    <source>
        <dbReference type="EMBL" id="MBX23175.1"/>
    </source>
</evidence>
<dbReference type="EMBL" id="GGEC01042691">
    <property type="protein sequence ID" value="MBX23175.1"/>
    <property type="molecule type" value="Transcribed_RNA"/>
</dbReference>
<reference evidence="1" key="1">
    <citation type="submission" date="2018-02" db="EMBL/GenBank/DDBJ databases">
        <title>Rhizophora mucronata_Transcriptome.</title>
        <authorList>
            <person name="Meera S.P."/>
            <person name="Sreeshan A."/>
            <person name="Augustine A."/>
        </authorList>
    </citation>
    <scope>NUCLEOTIDE SEQUENCE</scope>
    <source>
        <tissue evidence="1">Leaf</tissue>
    </source>
</reference>
<protein>
    <submittedName>
        <fullName evidence="1">Carboxyl-terminal-processing peptidase 2ic-like isoform X1</fullName>
    </submittedName>
</protein>
<name>A0A2P2LYY3_RHIMU</name>
<dbReference type="Gene3D" id="3.30.750.44">
    <property type="match status" value="1"/>
</dbReference>
<organism evidence="1">
    <name type="scientific">Rhizophora mucronata</name>
    <name type="common">Asiatic mangrove</name>
    <dbReference type="NCBI Taxonomy" id="61149"/>
    <lineage>
        <taxon>Eukaryota</taxon>
        <taxon>Viridiplantae</taxon>
        <taxon>Streptophyta</taxon>
        <taxon>Embryophyta</taxon>
        <taxon>Tracheophyta</taxon>
        <taxon>Spermatophyta</taxon>
        <taxon>Magnoliopsida</taxon>
        <taxon>eudicotyledons</taxon>
        <taxon>Gunneridae</taxon>
        <taxon>Pentapetalae</taxon>
        <taxon>rosids</taxon>
        <taxon>fabids</taxon>
        <taxon>Malpighiales</taxon>
        <taxon>Rhizophoraceae</taxon>
        <taxon>Rhizophora</taxon>
    </lineage>
</organism>
<sequence length="228" mass="26551">MEMLASSATLYPSHHFTVSNTGRYACRSTLFSINPQVQQFKCLSVTVIKAQLRSPLMWIRIQLNSRKRNCSYGASGDELFFHPLQMRDKSLSSQYGFWSISYTCNLKLRRYVGRPQTLMNCSEKMERRTLSLFVQLVAAFMLVASLSAVVSRDTSWALNEENLLFLEAWRTIDRAYVDKTFNGQSWFRYRENALRNELMNTREETCTFSILFQICYSGVHYTVPLTLF</sequence>
<dbReference type="AlphaFoldDB" id="A0A2P2LYY3"/>
<proteinExistence type="predicted"/>
<accession>A0A2P2LYY3</accession>